<proteinExistence type="predicted"/>
<dbReference type="GO" id="GO:0005886">
    <property type="term" value="C:plasma membrane"/>
    <property type="evidence" value="ECO:0007669"/>
    <property type="project" value="UniProtKB-SubCell"/>
</dbReference>
<feature type="transmembrane region" description="Helical" evidence="6">
    <location>
        <begin position="749"/>
        <end position="771"/>
    </location>
</feature>
<organism evidence="8 9">
    <name type="scientific">Zoogloea dura</name>
    <dbReference type="NCBI Taxonomy" id="2728840"/>
    <lineage>
        <taxon>Bacteria</taxon>
        <taxon>Pseudomonadati</taxon>
        <taxon>Pseudomonadota</taxon>
        <taxon>Betaproteobacteria</taxon>
        <taxon>Rhodocyclales</taxon>
        <taxon>Zoogloeaceae</taxon>
        <taxon>Zoogloea</taxon>
    </lineage>
</organism>
<evidence type="ECO:0000259" key="7">
    <source>
        <dbReference type="Pfam" id="PF03176"/>
    </source>
</evidence>
<evidence type="ECO:0000256" key="5">
    <source>
        <dbReference type="ARBA" id="ARBA00023136"/>
    </source>
</evidence>
<sequence length="776" mass="82173">MMRLPARPVLLWLIGLALCAGIALRANYTADMSAFLPRSPTPAQQLLVDQLTEGVLSRLLLVGIEGASPEARADLSRQLAKRLDEGGLFLSVRNGDAATLARDRELLFTHRYLLSPAVSPGRFTTEGLHDAVEASIDLLASPAGMVLKGLLSHDPTGEMMELIGSLDTSGSPASQHGVWASRDGRRAILMLQTRASGSDTDAQAAAITRIRDDFAALARQAGHPEARLLVSGAAVFAVNSRSAIESEAVRLTTLSTAAVISLLLLVYRSFTAVLLGLLPVASGALAGIAAVALGFGGVHGLTIGFGTTLIGEAVDYTIYYFVQSDGKDEGSWMERFWPTIRLGVLTSIFGFASLLFSGFPGLAQLGLYSIAGLITAATVTRFVLPHLRPAGFRIRDIAPVGIALSRFWNQLSRGRLVIPVLAIAAVVVLVTHRDHLWSASLSGLSPVSAADQALDQSLRADLGAPDLRYLVVLKAADREAALRAAEAVGQRLDTLVRDGALGGFETPARFLPSVATQTARQQSLPERSELARRLDAALADLPLRPGKLSAFLDDVEAARRQPLLTPEALKHTTLALAVDSLLLERPQGWTVLLPLRAPAGDTPLDPLRIQAALAGSDALFVDIFGESNRLYQTYLDEAILLSLAGILAIVVLMAVALRRPARLLRVMIPVVTAELIVMAGLALGGQALTLLHLVGMLLIVAVGTNYALFFDRADSNPGDDPRTLASLLLANLATVIGFGALAFSPVPVLKAIGITVGPGAVLTLMLSAMLVRRSPR</sequence>
<dbReference type="SUPFAM" id="SSF82866">
    <property type="entry name" value="Multidrug efflux transporter AcrB transmembrane domain"/>
    <property type="match status" value="2"/>
</dbReference>
<gene>
    <name evidence="8" type="ORF">HHL15_08785</name>
</gene>
<reference evidence="8 9" key="1">
    <citation type="submission" date="2020-04" db="EMBL/GenBank/DDBJ databases">
        <title>Zoogloea sp. G-4-1-14 isolated from soil.</title>
        <authorList>
            <person name="Dahal R.H."/>
        </authorList>
    </citation>
    <scope>NUCLEOTIDE SEQUENCE [LARGE SCALE GENOMIC DNA]</scope>
    <source>
        <strain evidence="8 9">G-4-1-14</strain>
    </source>
</reference>
<comment type="subcellular location">
    <subcellularLocation>
        <location evidence="1">Cell membrane</location>
        <topology evidence="1">Multi-pass membrane protein</topology>
    </subcellularLocation>
</comment>
<dbReference type="RefSeq" id="WP_169145379.1">
    <property type="nucleotide sequence ID" value="NZ_JABBGA010000005.1"/>
</dbReference>
<protein>
    <submittedName>
        <fullName evidence="8">MMPL family transporter</fullName>
    </submittedName>
</protein>
<keyword evidence="5 6" id="KW-0472">Membrane</keyword>
<dbReference type="PANTHER" id="PTHR33406">
    <property type="entry name" value="MEMBRANE PROTEIN MJ1562-RELATED"/>
    <property type="match status" value="1"/>
</dbReference>
<evidence type="ECO:0000256" key="3">
    <source>
        <dbReference type="ARBA" id="ARBA00022692"/>
    </source>
</evidence>
<name>A0A848G5Y6_9RHOO</name>
<evidence type="ECO:0000313" key="9">
    <source>
        <dbReference type="Proteomes" id="UP000580043"/>
    </source>
</evidence>
<keyword evidence="3 6" id="KW-0812">Transmembrane</keyword>
<evidence type="ECO:0000256" key="1">
    <source>
        <dbReference type="ARBA" id="ARBA00004651"/>
    </source>
</evidence>
<dbReference type="Pfam" id="PF03176">
    <property type="entry name" value="MMPL"/>
    <property type="match status" value="1"/>
</dbReference>
<comment type="caution">
    <text evidence="8">The sequence shown here is derived from an EMBL/GenBank/DDBJ whole genome shotgun (WGS) entry which is preliminary data.</text>
</comment>
<accession>A0A848G5Y6</accession>
<feature type="transmembrane region" description="Helical" evidence="6">
    <location>
        <begin position="301"/>
        <end position="322"/>
    </location>
</feature>
<feature type="domain" description="Membrane transport protein MMPL" evidence="7">
    <location>
        <begin position="176"/>
        <end position="412"/>
    </location>
</feature>
<evidence type="ECO:0000256" key="2">
    <source>
        <dbReference type="ARBA" id="ARBA00022475"/>
    </source>
</evidence>
<dbReference type="InterPro" id="IPR050545">
    <property type="entry name" value="Mycobact_MmpL"/>
</dbReference>
<dbReference type="AlphaFoldDB" id="A0A848G5Y6"/>
<feature type="transmembrane region" description="Helical" evidence="6">
    <location>
        <begin position="638"/>
        <end position="657"/>
    </location>
</feature>
<evidence type="ECO:0000256" key="4">
    <source>
        <dbReference type="ARBA" id="ARBA00022989"/>
    </source>
</evidence>
<feature type="transmembrane region" description="Helical" evidence="6">
    <location>
        <begin position="342"/>
        <end position="359"/>
    </location>
</feature>
<dbReference type="Proteomes" id="UP000580043">
    <property type="component" value="Unassembled WGS sequence"/>
</dbReference>
<dbReference type="Gene3D" id="1.20.1640.10">
    <property type="entry name" value="Multidrug efflux transporter AcrB transmembrane domain"/>
    <property type="match status" value="2"/>
</dbReference>
<evidence type="ECO:0000256" key="6">
    <source>
        <dbReference type="SAM" id="Phobius"/>
    </source>
</evidence>
<dbReference type="InterPro" id="IPR004869">
    <property type="entry name" value="MMPL_dom"/>
</dbReference>
<keyword evidence="9" id="KW-1185">Reference proteome</keyword>
<feature type="transmembrane region" description="Helical" evidence="6">
    <location>
        <begin position="274"/>
        <end position="295"/>
    </location>
</feature>
<dbReference type="EMBL" id="JABBGA010000005">
    <property type="protein sequence ID" value="NML25833.1"/>
    <property type="molecule type" value="Genomic_DNA"/>
</dbReference>
<dbReference type="PANTHER" id="PTHR33406:SF13">
    <property type="entry name" value="MEMBRANE PROTEIN YDFJ"/>
    <property type="match status" value="1"/>
</dbReference>
<feature type="transmembrane region" description="Helical" evidence="6">
    <location>
        <begin position="722"/>
        <end position="743"/>
    </location>
</feature>
<keyword evidence="4 6" id="KW-1133">Transmembrane helix</keyword>
<keyword evidence="2" id="KW-1003">Cell membrane</keyword>
<evidence type="ECO:0000313" key="8">
    <source>
        <dbReference type="EMBL" id="NML25833.1"/>
    </source>
</evidence>
<feature type="transmembrane region" description="Helical" evidence="6">
    <location>
        <begin position="365"/>
        <end position="384"/>
    </location>
</feature>
<feature type="transmembrane region" description="Helical" evidence="6">
    <location>
        <begin position="664"/>
        <end position="684"/>
    </location>
</feature>
<feature type="transmembrane region" description="Helical" evidence="6">
    <location>
        <begin position="690"/>
        <end position="710"/>
    </location>
</feature>